<keyword evidence="2" id="KW-0808">Transferase</keyword>
<evidence type="ECO:0000313" key="3">
    <source>
        <dbReference type="Proteomes" id="UP001054945"/>
    </source>
</evidence>
<keyword evidence="1" id="KW-1133">Transmembrane helix</keyword>
<proteinExistence type="predicted"/>
<evidence type="ECO:0000313" key="2">
    <source>
        <dbReference type="EMBL" id="GIX87702.1"/>
    </source>
</evidence>
<gene>
    <name evidence="2" type="primary">AVEN_87150_1</name>
    <name evidence="2" type="ORF">CEXT_57471</name>
</gene>
<feature type="transmembrane region" description="Helical" evidence="1">
    <location>
        <begin position="21"/>
        <end position="38"/>
    </location>
</feature>
<keyword evidence="1" id="KW-0812">Transmembrane</keyword>
<accession>A0AAV4NXB9</accession>
<name>A0AAV4NXB9_CAEEX</name>
<dbReference type="GO" id="GO:0003964">
    <property type="term" value="F:RNA-directed DNA polymerase activity"/>
    <property type="evidence" value="ECO:0007669"/>
    <property type="project" value="UniProtKB-KW"/>
</dbReference>
<dbReference type="AlphaFoldDB" id="A0AAV4NXB9"/>
<protein>
    <submittedName>
        <fullName evidence="2">Reverse transcriptase</fullName>
    </submittedName>
</protein>
<keyword evidence="2" id="KW-0695">RNA-directed DNA polymerase</keyword>
<sequence length="125" mass="15258">MRTDEMRLDKIRRILINDMKFNYCGIPIIKIYAVIIKLQKRRLFSLSKTLERNKEIYLKYDDVFKEHIREDILEQVDMNLDQNADTRYFLPHNSSVREQKDTTTVRIVFDASYKIKRIVIKRLFR</sequence>
<reference evidence="2 3" key="1">
    <citation type="submission" date="2021-06" db="EMBL/GenBank/DDBJ databases">
        <title>Caerostris extrusa draft genome.</title>
        <authorList>
            <person name="Kono N."/>
            <person name="Arakawa K."/>
        </authorList>
    </citation>
    <scope>NUCLEOTIDE SEQUENCE [LARGE SCALE GENOMIC DNA]</scope>
</reference>
<keyword evidence="2" id="KW-0548">Nucleotidyltransferase</keyword>
<comment type="caution">
    <text evidence="2">The sequence shown here is derived from an EMBL/GenBank/DDBJ whole genome shotgun (WGS) entry which is preliminary data.</text>
</comment>
<dbReference type="EMBL" id="BPLR01021262">
    <property type="protein sequence ID" value="GIX87702.1"/>
    <property type="molecule type" value="Genomic_DNA"/>
</dbReference>
<keyword evidence="3" id="KW-1185">Reference proteome</keyword>
<dbReference type="Proteomes" id="UP001054945">
    <property type="component" value="Unassembled WGS sequence"/>
</dbReference>
<keyword evidence="1" id="KW-0472">Membrane</keyword>
<organism evidence="2 3">
    <name type="scientific">Caerostris extrusa</name>
    <name type="common">Bark spider</name>
    <name type="synonym">Caerostris bankana</name>
    <dbReference type="NCBI Taxonomy" id="172846"/>
    <lineage>
        <taxon>Eukaryota</taxon>
        <taxon>Metazoa</taxon>
        <taxon>Ecdysozoa</taxon>
        <taxon>Arthropoda</taxon>
        <taxon>Chelicerata</taxon>
        <taxon>Arachnida</taxon>
        <taxon>Araneae</taxon>
        <taxon>Araneomorphae</taxon>
        <taxon>Entelegynae</taxon>
        <taxon>Araneoidea</taxon>
        <taxon>Araneidae</taxon>
        <taxon>Caerostris</taxon>
    </lineage>
</organism>
<evidence type="ECO:0000256" key="1">
    <source>
        <dbReference type="SAM" id="Phobius"/>
    </source>
</evidence>